<keyword evidence="1" id="KW-0521">NADP</keyword>
<name>A0A317NVV7_9NOCA</name>
<feature type="domain" description="Enoyl reductase (ER)" evidence="3">
    <location>
        <begin position="11"/>
        <end position="318"/>
    </location>
</feature>
<sequence>MSNTMRALLTGTGALRAASVPVPVATADQLLIRVAAVSFNNADLDADASADGVERVAGYEFSGEVIAAGDDAGAGLVGQRVMGTAPSAFAEYVVAHRRHVVPVPGAVPATEAAALPVALFTEHGALTVAGLRPGESVLVTATSSALGLIGAQVARVLGAGRVLGSTRSPGKRALLERAGVDVALCADGADLADEVLAATRGAGAEVVLDHIGGAMLAVAIESAALAGRVVSVGRLGGAEATIDLFALARRRVGVHSVSYGFAVPAVIGEQLDALGPVVLPAVADGRISATVDSVYPFGEADTARQRLRGGAAEGKVVLTLE</sequence>
<dbReference type="RefSeq" id="WP_110036350.1">
    <property type="nucleotide sequence ID" value="NZ_QGTL01000002.1"/>
</dbReference>
<dbReference type="SUPFAM" id="SSF50129">
    <property type="entry name" value="GroES-like"/>
    <property type="match status" value="1"/>
</dbReference>
<dbReference type="Gene3D" id="3.90.180.10">
    <property type="entry name" value="Medium-chain alcohol dehydrogenases, catalytic domain"/>
    <property type="match status" value="1"/>
</dbReference>
<dbReference type="PANTHER" id="PTHR48106:SF18">
    <property type="entry name" value="QUINONE OXIDOREDUCTASE PIG3"/>
    <property type="match status" value="1"/>
</dbReference>
<evidence type="ECO:0000256" key="1">
    <source>
        <dbReference type="ARBA" id="ARBA00022857"/>
    </source>
</evidence>
<dbReference type="GO" id="GO:0016651">
    <property type="term" value="F:oxidoreductase activity, acting on NAD(P)H"/>
    <property type="evidence" value="ECO:0007669"/>
    <property type="project" value="TreeGrafter"/>
</dbReference>
<dbReference type="InterPro" id="IPR011032">
    <property type="entry name" value="GroES-like_sf"/>
</dbReference>
<dbReference type="InterPro" id="IPR036291">
    <property type="entry name" value="NAD(P)-bd_dom_sf"/>
</dbReference>
<dbReference type="EMBL" id="QGTL01000002">
    <property type="protein sequence ID" value="PWV79175.1"/>
    <property type="molecule type" value="Genomic_DNA"/>
</dbReference>
<evidence type="ECO:0000259" key="3">
    <source>
        <dbReference type="SMART" id="SM00829"/>
    </source>
</evidence>
<dbReference type="GO" id="GO:0070402">
    <property type="term" value="F:NADPH binding"/>
    <property type="evidence" value="ECO:0007669"/>
    <property type="project" value="TreeGrafter"/>
</dbReference>
<evidence type="ECO:0000313" key="4">
    <source>
        <dbReference type="EMBL" id="PWV79175.1"/>
    </source>
</evidence>
<evidence type="ECO:0000256" key="2">
    <source>
        <dbReference type="ARBA" id="ARBA00023002"/>
    </source>
</evidence>
<dbReference type="InterPro" id="IPR020843">
    <property type="entry name" value="ER"/>
</dbReference>
<organism evidence="4 5">
    <name type="scientific">Nocardia neocaledoniensis</name>
    <dbReference type="NCBI Taxonomy" id="236511"/>
    <lineage>
        <taxon>Bacteria</taxon>
        <taxon>Bacillati</taxon>
        <taxon>Actinomycetota</taxon>
        <taxon>Actinomycetes</taxon>
        <taxon>Mycobacteriales</taxon>
        <taxon>Nocardiaceae</taxon>
        <taxon>Nocardia</taxon>
    </lineage>
</organism>
<dbReference type="InterPro" id="IPR013149">
    <property type="entry name" value="ADH-like_C"/>
</dbReference>
<reference evidence="4 5" key="1">
    <citation type="submission" date="2018-05" db="EMBL/GenBank/DDBJ databases">
        <title>Genomic Encyclopedia of Type Strains, Phase IV (KMG-IV): sequencing the most valuable type-strain genomes for metagenomic binning, comparative biology and taxonomic classification.</title>
        <authorList>
            <person name="Goeker M."/>
        </authorList>
    </citation>
    <scope>NUCLEOTIDE SEQUENCE [LARGE SCALE GENOMIC DNA]</scope>
    <source>
        <strain evidence="4 5">DSM 44717</strain>
    </source>
</reference>
<dbReference type="AlphaFoldDB" id="A0A317NVV7"/>
<proteinExistence type="predicted"/>
<dbReference type="SUPFAM" id="SSF51735">
    <property type="entry name" value="NAD(P)-binding Rossmann-fold domains"/>
    <property type="match status" value="1"/>
</dbReference>
<dbReference type="Pfam" id="PF08240">
    <property type="entry name" value="ADH_N"/>
    <property type="match status" value="1"/>
</dbReference>
<gene>
    <name evidence="4" type="ORF">DFR69_102237</name>
</gene>
<dbReference type="Gene3D" id="3.40.50.720">
    <property type="entry name" value="NAD(P)-binding Rossmann-like Domain"/>
    <property type="match status" value="1"/>
</dbReference>
<dbReference type="Proteomes" id="UP000246410">
    <property type="component" value="Unassembled WGS sequence"/>
</dbReference>
<keyword evidence="2" id="KW-0560">Oxidoreductase</keyword>
<dbReference type="InterPro" id="IPR013154">
    <property type="entry name" value="ADH-like_N"/>
</dbReference>
<evidence type="ECO:0000313" key="5">
    <source>
        <dbReference type="Proteomes" id="UP000246410"/>
    </source>
</evidence>
<dbReference type="Pfam" id="PF00107">
    <property type="entry name" value="ADH_zinc_N"/>
    <property type="match status" value="1"/>
</dbReference>
<protein>
    <submittedName>
        <fullName evidence="4">NADPH:quinone reductase-like Zn-dependent oxidoreductase</fullName>
    </submittedName>
</protein>
<dbReference type="SMART" id="SM00829">
    <property type="entry name" value="PKS_ER"/>
    <property type="match status" value="1"/>
</dbReference>
<accession>A0A317NVV7</accession>
<comment type="caution">
    <text evidence="4">The sequence shown here is derived from an EMBL/GenBank/DDBJ whole genome shotgun (WGS) entry which is preliminary data.</text>
</comment>
<dbReference type="PANTHER" id="PTHR48106">
    <property type="entry name" value="QUINONE OXIDOREDUCTASE PIG3-RELATED"/>
    <property type="match status" value="1"/>
</dbReference>
<keyword evidence="5" id="KW-1185">Reference proteome</keyword>